<dbReference type="OrthoDB" id="10647252at2759"/>
<proteinExistence type="predicted"/>
<feature type="compositionally biased region" description="Low complexity" evidence="1">
    <location>
        <begin position="125"/>
        <end position="141"/>
    </location>
</feature>
<feature type="region of interest" description="Disordered" evidence="1">
    <location>
        <begin position="568"/>
        <end position="646"/>
    </location>
</feature>
<sequence>MASPDEPSSEAASSAASAAAESEGGGARRSVASWASKLGQKASQLKSVTKEAVQTTREAIANEAKLVARDMADLKDGVREGVRLTVQDTSSLRERLGRDTDALRKAFAPPKREATAQDASGDQSGEGPEAASSSEGPAASAGHEDKKNLTDTTRELLGKVGGFFHRPEEAPDRQHQLKEKVEDRLAWGTGLELPDWCQEKLPGIYSFVEVPGVGPLPEGSEEIEAKMFGHVVMLALKRFHQRSKRTYLKGLRGLGVVFDDIRGFLFSMFKEDDFYEGFAGMKLPHQQDLPKWRELHWKTKAELDQLKEASKAFVALDAFLRPGSRRNAVRCYSRWETHDAGGKTVRHRVYGVRLHHSAVEFDKVLGLWLEPEGILDRQATGALSATWSGYYIRCRQTYSGYYVRCRRNNREDGNDLRREAPVEEVAARFETWSHLLAASQMDRPDAAWLKPHVKEAMATMTAGLEKETTLLAATAYNPTQKTRDEACMMILRRAVKAMLGASLHLPSLRDQAFEKVLWMASNRNDAVRAGGLQLLAELFPAEERTTQLMEMSGADWPHMHAMSEVVASAGKGPSPVPASISSEVPTGLPSPRRLVEQSLLANPFNLPRERPESAGADNRSKYLPPEDDVEDDGIHVLFDHTNPEDD</sequence>
<accession>A0A812T8U2</accession>
<feature type="region of interest" description="Disordered" evidence="1">
    <location>
        <begin position="65"/>
        <end position="149"/>
    </location>
</feature>
<evidence type="ECO:0000313" key="3">
    <source>
        <dbReference type="Proteomes" id="UP000604046"/>
    </source>
</evidence>
<feature type="compositionally biased region" description="Low complexity" evidence="1">
    <location>
        <begin position="9"/>
        <end position="22"/>
    </location>
</feature>
<dbReference type="AlphaFoldDB" id="A0A812T8U2"/>
<feature type="compositionally biased region" description="Basic and acidic residues" evidence="1">
    <location>
        <begin position="91"/>
        <end position="115"/>
    </location>
</feature>
<protein>
    <submittedName>
        <fullName evidence="2">Uncharacterized protein</fullName>
    </submittedName>
</protein>
<dbReference type="Proteomes" id="UP000604046">
    <property type="component" value="Unassembled WGS sequence"/>
</dbReference>
<gene>
    <name evidence="2" type="ORF">SNAT2548_LOCUS29367</name>
</gene>
<feature type="compositionally biased region" description="Basic and acidic residues" evidence="1">
    <location>
        <begin position="632"/>
        <end position="646"/>
    </location>
</feature>
<feature type="compositionally biased region" description="Basic and acidic residues" evidence="1">
    <location>
        <begin position="66"/>
        <end position="82"/>
    </location>
</feature>
<organism evidence="2 3">
    <name type="scientific">Symbiodinium natans</name>
    <dbReference type="NCBI Taxonomy" id="878477"/>
    <lineage>
        <taxon>Eukaryota</taxon>
        <taxon>Sar</taxon>
        <taxon>Alveolata</taxon>
        <taxon>Dinophyceae</taxon>
        <taxon>Suessiales</taxon>
        <taxon>Symbiodiniaceae</taxon>
        <taxon>Symbiodinium</taxon>
    </lineage>
</organism>
<feature type="compositionally biased region" description="Polar residues" evidence="1">
    <location>
        <begin position="41"/>
        <end position="53"/>
    </location>
</feature>
<reference evidence="2" key="1">
    <citation type="submission" date="2021-02" db="EMBL/GenBank/DDBJ databases">
        <authorList>
            <person name="Dougan E. K."/>
            <person name="Rhodes N."/>
            <person name="Thang M."/>
            <person name="Chan C."/>
        </authorList>
    </citation>
    <scope>NUCLEOTIDE SEQUENCE</scope>
</reference>
<name>A0A812T8U2_9DINO</name>
<keyword evidence="3" id="KW-1185">Reference proteome</keyword>
<comment type="caution">
    <text evidence="2">The sequence shown here is derived from an EMBL/GenBank/DDBJ whole genome shotgun (WGS) entry which is preliminary data.</text>
</comment>
<feature type="region of interest" description="Disordered" evidence="1">
    <location>
        <begin position="1"/>
        <end position="53"/>
    </location>
</feature>
<evidence type="ECO:0000313" key="2">
    <source>
        <dbReference type="EMBL" id="CAE7524690.1"/>
    </source>
</evidence>
<evidence type="ECO:0000256" key="1">
    <source>
        <dbReference type="SAM" id="MobiDB-lite"/>
    </source>
</evidence>
<dbReference type="EMBL" id="CAJNDS010002556">
    <property type="protein sequence ID" value="CAE7524690.1"/>
    <property type="molecule type" value="Genomic_DNA"/>
</dbReference>